<feature type="compositionally biased region" description="Basic and acidic residues" evidence="1">
    <location>
        <begin position="1203"/>
        <end position="1214"/>
    </location>
</feature>
<feature type="region of interest" description="Disordered" evidence="1">
    <location>
        <begin position="1873"/>
        <end position="1905"/>
    </location>
</feature>
<feature type="region of interest" description="Disordered" evidence="1">
    <location>
        <begin position="2002"/>
        <end position="2084"/>
    </location>
</feature>
<feature type="region of interest" description="Disordered" evidence="1">
    <location>
        <begin position="720"/>
        <end position="817"/>
    </location>
</feature>
<feature type="compositionally biased region" description="Basic residues" evidence="1">
    <location>
        <begin position="2010"/>
        <end position="2021"/>
    </location>
</feature>
<evidence type="ECO:0000256" key="1">
    <source>
        <dbReference type="SAM" id="MobiDB-lite"/>
    </source>
</evidence>
<comment type="caution">
    <text evidence="2">The sequence shown here is derived from an EMBL/GenBank/DDBJ whole genome shotgun (WGS) entry which is preliminary data.</text>
</comment>
<accession>A0ABD1D4F6</accession>
<feature type="compositionally biased region" description="Basic and acidic residues" evidence="1">
    <location>
        <begin position="925"/>
        <end position="945"/>
    </location>
</feature>
<feature type="region of interest" description="Disordered" evidence="1">
    <location>
        <begin position="593"/>
        <end position="667"/>
    </location>
</feature>
<feature type="compositionally biased region" description="Low complexity" evidence="1">
    <location>
        <begin position="2063"/>
        <end position="2084"/>
    </location>
</feature>
<feature type="compositionally biased region" description="Polar residues" evidence="1">
    <location>
        <begin position="364"/>
        <end position="375"/>
    </location>
</feature>
<feature type="compositionally biased region" description="Basic and acidic residues" evidence="1">
    <location>
        <begin position="1101"/>
        <end position="1111"/>
    </location>
</feature>
<name>A0ABD1D4F6_CULPP</name>
<feature type="region of interest" description="Disordered" evidence="1">
    <location>
        <begin position="321"/>
        <end position="410"/>
    </location>
</feature>
<feature type="compositionally biased region" description="Acidic residues" evidence="1">
    <location>
        <begin position="326"/>
        <end position="335"/>
    </location>
</feature>
<dbReference type="Gene3D" id="2.60.120.10">
    <property type="entry name" value="Jelly Rolls"/>
    <property type="match status" value="1"/>
</dbReference>
<feature type="compositionally biased region" description="Basic and acidic residues" evidence="1">
    <location>
        <begin position="1310"/>
        <end position="1319"/>
    </location>
</feature>
<feature type="compositionally biased region" description="Basic and acidic residues" evidence="1">
    <location>
        <begin position="985"/>
        <end position="1000"/>
    </location>
</feature>
<reference evidence="2 3" key="1">
    <citation type="submission" date="2024-05" db="EMBL/GenBank/DDBJ databases">
        <title>Culex pipiens pipiens assembly and annotation.</title>
        <authorList>
            <person name="Alout H."/>
            <person name="Durand T."/>
        </authorList>
    </citation>
    <scope>NUCLEOTIDE SEQUENCE [LARGE SCALE GENOMIC DNA]</scope>
    <source>
        <strain evidence="2">HA-2024</strain>
        <tissue evidence="2">Whole body</tissue>
    </source>
</reference>
<feature type="compositionally biased region" description="Low complexity" evidence="1">
    <location>
        <begin position="782"/>
        <end position="791"/>
    </location>
</feature>
<feature type="region of interest" description="Disordered" evidence="1">
    <location>
        <begin position="1921"/>
        <end position="1958"/>
    </location>
</feature>
<feature type="region of interest" description="Disordered" evidence="1">
    <location>
        <begin position="278"/>
        <end position="300"/>
    </location>
</feature>
<gene>
    <name evidence="2" type="ORF">pipiens_003073</name>
</gene>
<dbReference type="Proteomes" id="UP001562425">
    <property type="component" value="Unassembled WGS sequence"/>
</dbReference>
<feature type="compositionally biased region" description="Polar residues" evidence="1">
    <location>
        <begin position="680"/>
        <end position="700"/>
    </location>
</feature>
<feature type="compositionally biased region" description="Basic and acidic residues" evidence="1">
    <location>
        <begin position="1384"/>
        <end position="1399"/>
    </location>
</feature>
<feature type="region of interest" description="Disordered" evidence="1">
    <location>
        <begin position="1700"/>
        <end position="1811"/>
    </location>
</feature>
<feature type="compositionally biased region" description="Basic and acidic residues" evidence="1">
    <location>
        <begin position="1030"/>
        <end position="1046"/>
    </location>
</feature>
<feature type="compositionally biased region" description="Basic residues" evidence="1">
    <location>
        <begin position="1600"/>
        <end position="1610"/>
    </location>
</feature>
<feature type="region of interest" description="Disordered" evidence="1">
    <location>
        <begin position="1543"/>
        <end position="1617"/>
    </location>
</feature>
<dbReference type="SUPFAM" id="SSF51182">
    <property type="entry name" value="RmlC-like cupins"/>
    <property type="match status" value="1"/>
</dbReference>
<evidence type="ECO:0000313" key="2">
    <source>
        <dbReference type="EMBL" id="KAL1394339.1"/>
    </source>
</evidence>
<feature type="compositionally biased region" description="Basic and acidic residues" evidence="1">
    <location>
        <begin position="1580"/>
        <end position="1599"/>
    </location>
</feature>
<dbReference type="EMBL" id="JBEHCU010007646">
    <property type="protein sequence ID" value="KAL1394339.1"/>
    <property type="molecule type" value="Genomic_DNA"/>
</dbReference>
<feature type="compositionally biased region" description="Acidic residues" evidence="1">
    <location>
        <begin position="383"/>
        <end position="409"/>
    </location>
</feature>
<dbReference type="PANTHER" id="PTHR48125">
    <property type="entry name" value="LP07818P1"/>
    <property type="match status" value="1"/>
</dbReference>
<keyword evidence="3" id="KW-1185">Reference proteome</keyword>
<feature type="region of interest" description="Disordered" evidence="1">
    <location>
        <begin position="466"/>
        <end position="553"/>
    </location>
</feature>
<feature type="compositionally biased region" description="Acidic residues" evidence="1">
    <location>
        <begin position="506"/>
        <end position="517"/>
    </location>
</feature>
<sequence length="2240" mass="248243">MEDFNPRSPIRLSDIDNLLQESIFESSDGAKLVEYLKKKRGGGRVRLQNIFQQVPVQRAQFNFNLDSSEPTPLPESPQPTTSNEEDIVTEVIDNGDVQEVAVDPAVEENGSGVTPRVPIVIVNDLNTAKKATVKQIVLKSPGPMNTLSRQLLINQYQRTNAAKCELLKQLASSTPKPESNGSMGRMSTFTTSISPITEGDRSPLTPLEVIPSSQPMPIPAPMHVMEIVIPPAASQEVLVPCSQPVLAPCSQAVPDATPKKVVVLKTVVEQEEMVIPETPSPVQVQTESPKAPPNPNHMQPRRLSTTFKAMENVEEVSYVNGHITSDESEEEEDDGKVDSGSNSVLLKSILKDTSMGRSRHSMRVSFSKQLVQQREISPAPDIPEADDYNDSNSSEDSDLSESEDGEDNDFQVVDEVYTDDDTEDASNLDHYEELKSRICELNNSHNGRRSVSPLIDVVKETPVQWFETTTPTKRRDQQAEEEQQYPPPTTAKKDNKTNLNLVDIITDWDDEEDEEEADHGAGNPEVEPSQEFAPEPRASLNSNHHDTNLDTMDISSSNLEDSVERLVELPPAPNALIEEEGVLPEEHIYPAAVDEQMPITTEELLEVLSGTEPEEESQSEPRPKTPEPVEEQPVDLPPPPTTPAEEPQSPERVITPPVQFTASAKRRFIQKNEDDLISRIQSDLPLSQASSAAEADTSTRSVEEPLKSFEKVSETLVEIAQSFRDQPPATQPAAPIDDTSRKLVQPPKRGGKKSNVDPVTASYFEAIEKTFAKPKAPPPPQQSTKTSSTQPKKTEQQKRKLYDATLSEVTEDDESMKGVVVASAPQAAVKVVEAAPKAVPKVRDFKIVVEMLRVEDYLPKKKVEVPSVAKEVEAEGVVAEPAVVQKAPAARGRRASRDKQPPAVVVVAAKLNDSGKRPRGRPKKVRTESVGEQPAEERPVEKGVVVEEPTQEEVSSKKKTKLKPNLGGDAPEQRPDEDLPNGDLAVEKADKVTDKDPVVDKKKKTKSKPNLIENAPEQRPDESLPNGDLAVKEVDKVTDKDPVVDKKNKKTKSKPNLGGDAPEQRPDESLSNGDLAVKEVDTVKDKDPVIDKKKKTKSKPNQREEEQRPDEGPPSGSLVEAQEPPKDKPQEKKKKPKPKLVEDSQQQRLDESLPNGTPMEVEEQETHKVEKVVEKKKRSKPTQPEAVESLPTAVNGESVTDVVAEKEVRKDKPQVQKKKLRPTQREADANVDSVTNEVEQDDTRKDEPQAQKKKAKPAQREADANVDSAVNVVGGESVEKDKPVAQKKKKLKPTQPEADESLLDANVDAVTKEVDKPEVQPKQVEPTQREAVESLPAAVNQESVTDVAEKEVRKDKPQVQKKQKVKPTPRDADANVDSNEVEQDDTRKDEPQAQKKQLEAESTPVVNGDSATDAAEQEIRKDKPVAQKKKKLKPNLAAVAPPEQPPAEPTVQQSSEEVVVVKKKKLRPNFGTKSKQQHAEVAAPAVDDDGESRLNEEEPVKPKKKQSRKSLDGKSVEQPKAVEPEVQLKEFQVKVAKMAVTPAAVSMSPASKAILQREKPSVEPSPSAARKLFDEPEVQEVTKKSRKTEKQQRANEDLRHHKRKEAKRAKVTVNDPIPKVRISAEKDGIYRITTPGREVDPAQDSFVERLNVTESDAGVSVRTSLEDCPDEFLGFEDGEDTVADMTIDLSRSNMELIIPLEKAIIPKGVKTPPGFRRGRKPQRQPRSPAATKSKKSREPKPPRRISGSTSEPAPQATSPERPAPATGQQLDNRSLPLKKRKSRDSSQEYLPSAPEEGESSSPPPPVFVVPAPVDLNNSLLIPVLQRVPIADKYLVRSTPDRGTDSTTEYDTDDTCATGDNVLIVRKDTSRLDQSRLDQSRLSIPEEEEEEQPEVAGSDGKRIKNRRSSIALPRFYGDNTFDITWKPRQKSSGGSRKNKRRHDNDSGIEEEDNGVVRRSKRTCRISKQILMTNPMIKSAYDRPNYRPMSVEQLMEAEKLAKKLKQEERAKRQYRKPPGRPRKPSQSPRGRKRIQEPTETQEDQQQAKRNRIEEATALPDVQQPSTSSAATSASSSSSGTGSGVAEVAAQVDEEAATVAQERLQAQSWMMKLMAENSGREEVMPQATSSGDRMHFQLDHLTFQERNGIQYSFFIYSETENFGFLRFAPAAVKKWTKTADFLLKFLVLHGQLSFQINGKETVTKGGDFLMLPQNTRYRIQNSDEISLVFMIKFRAAANELPSM</sequence>
<feature type="region of interest" description="Disordered" evidence="1">
    <location>
        <begin position="172"/>
        <end position="202"/>
    </location>
</feature>
<dbReference type="InterPro" id="IPR014710">
    <property type="entry name" value="RmlC-like_jellyroll"/>
</dbReference>
<feature type="compositionally biased region" description="Basic and acidic residues" evidence="1">
    <location>
        <begin position="792"/>
        <end position="802"/>
    </location>
</feature>
<feature type="compositionally biased region" description="Basic and acidic residues" evidence="1">
    <location>
        <begin position="1491"/>
        <end position="1501"/>
    </location>
</feature>
<protein>
    <submittedName>
        <fullName evidence="2">Uncharacterized protein</fullName>
    </submittedName>
</protein>
<feature type="region of interest" description="Disordered" evidence="1">
    <location>
        <begin position="680"/>
        <end position="708"/>
    </location>
</feature>
<dbReference type="PANTHER" id="PTHR48125:SF12">
    <property type="entry name" value="AT HOOK TRANSCRIPTION FACTOR FAMILY-RELATED"/>
    <property type="match status" value="1"/>
</dbReference>
<feature type="region of interest" description="Disordered" evidence="1">
    <location>
        <begin position="877"/>
        <end position="1527"/>
    </location>
</feature>
<evidence type="ECO:0000313" key="3">
    <source>
        <dbReference type="Proteomes" id="UP001562425"/>
    </source>
</evidence>
<feature type="compositionally biased region" description="Basic and acidic residues" evidence="1">
    <location>
        <begin position="1164"/>
        <end position="1173"/>
    </location>
</feature>
<feature type="compositionally biased region" description="Polar residues" evidence="1">
    <location>
        <begin position="1747"/>
        <end position="1758"/>
    </location>
</feature>
<feature type="compositionally biased region" description="Basic and acidic residues" evidence="1">
    <location>
        <begin position="1509"/>
        <end position="1527"/>
    </location>
</feature>
<feature type="compositionally biased region" description="Polar residues" evidence="1">
    <location>
        <begin position="172"/>
        <end position="195"/>
    </location>
</feature>
<feature type="compositionally biased region" description="Basic and acidic residues" evidence="1">
    <location>
        <begin position="1347"/>
        <end position="1358"/>
    </location>
</feature>
<feature type="compositionally biased region" description="Basic and acidic residues" evidence="1">
    <location>
        <begin position="1241"/>
        <end position="1250"/>
    </location>
</feature>
<dbReference type="InterPro" id="IPR011051">
    <property type="entry name" value="RmlC_Cupin_sf"/>
</dbReference>
<proteinExistence type="predicted"/>
<feature type="compositionally biased region" description="Basic and acidic residues" evidence="1">
    <location>
        <begin position="1076"/>
        <end position="1091"/>
    </location>
</feature>
<organism evidence="2 3">
    <name type="scientific">Culex pipiens pipiens</name>
    <name type="common">Northern house mosquito</name>
    <dbReference type="NCBI Taxonomy" id="38569"/>
    <lineage>
        <taxon>Eukaryota</taxon>
        <taxon>Metazoa</taxon>
        <taxon>Ecdysozoa</taxon>
        <taxon>Arthropoda</taxon>
        <taxon>Hexapoda</taxon>
        <taxon>Insecta</taxon>
        <taxon>Pterygota</taxon>
        <taxon>Neoptera</taxon>
        <taxon>Endopterygota</taxon>
        <taxon>Diptera</taxon>
        <taxon>Nematocera</taxon>
        <taxon>Culicoidea</taxon>
        <taxon>Culicidae</taxon>
        <taxon>Culicinae</taxon>
        <taxon>Culicini</taxon>
        <taxon>Culex</taxon>
        <taxon>Culex</taxon>
    </lineage>
</organism>